<dbReference type="GO" id="GO:0005524">
    <property type="term" value="F:ATP binding"/>
    <property type="evidence" value="ECO:0007669"/>
    <property type="project" value="UniProtKB-KW"/>
</dbReference>
<dbReference type="InterPro" id="IPR011611">
    <property type="entry name" value="PfkB_dom"/>
</dbReference>
<dbReference type="GO" id="GO:0016301">
    <property type="term" value="F:kinase activity"/>
    <property type="evidence" value="ECO:0007669"/>
    <property type="project" value="UniProtKB-KW"/>
</dbReference>
<accession>A0AAX3M6X0</accession>
<organism evidence="7 8">
    <name type="scientific">Paenibacillus kyungheensis</name>
    <dbReference type="NCBI Taxonomy" id="1452732"/>
    <lineage>
        <taxon>Bacteria</taxon>
        <taxon>Bacillati</taxon>
        <taxon>Bacillota</taxon>
        <taxon>Bacilli</taxon>
        <taxon>Bacillales</taxon>
        <taxon>Paenibacillaceae</taxon>
        <taxon>Paenibacillus</taxon>
    </lineage>
</organism>
<dbReference type="SUPFAM" id="SSF53613">
    <property type="entry name" value="Ribokinase-like"/>
    <property type="match status" value="1"/>
</dbReference>
<dbReference type="PANTHER" id="PTHR43085">
    <property type="entry name" value="HEXOKINASE FAMILY MEMBER"/>
    <property type="match status" value="1"/>
</dbReference>
<evidence type="ECO:0000256" key="1">
    <source>
        <dbReference type="ARBA" id="ARBA00010688"/>
    </source>
</evidence>
<keyword evidence="3" id="KW-0547">Nucleotide-binding</keyword>
<evidence type="ECO:0000313" key="8">
    <source>
        <dbReference type="Proteomes" id="UP001220509"/>
    </source>
</evidence>
<dbReference type="EMBL" id="CP117416">
    <property type="protein sequence ID" value="WCT58070.1"/>
    <property type="molecule type" value="Genomic_DNA"/>
</dbReference>
<dbReference type="KEGG" id="pka:PQ456_03500"/>
<evidence type="ECO:0000256" key="4">
    <source>
        <dbReference type="ARBA" id="ARBA00022777"/>
    </source>
</evidence>
<gene>
    <name evidence="7" type="ORF">PQ456_03500</name>
</gene>
<reference evidence="7 8" key="1">
    <citation type="submission" date="2023-02" db="EMBL/GenBank/DDBJ databases">
        <title>Genome sequence of Paenibacillus kyungheensis KACC 18744.</title>
        <authorList>
            <person name="Kim S."/>
            <person name="Heo J."/>
            <person name="Kwon S.-W."/>
        </authorList>
    </citation>
    <scope>NUCLEOTIDE SEQUENCE [LARGE SCALE GENOMIC DNA]</scope>
    <source>
        <strain evidence="7 8">KACC 18744</strain>
    </source>
</reference>
<keyword evidence="4 7" id="KW-0418">Kinase</keyword>
<dbReference type="Gene3D" id="3.40.1190.20">
    <property type="match status" value="1"/>
</dbReference>
<proteinExistence type="inferred from homology"/>
<evidence type="ECO:0000313" key="7">
    <source>
        <dbReference type="EMBL" id="WCT58070.1"/>
    </source>
</evidence>
<dbReference type="Pfam" id="PF00294">
    <property type="entry name" value="PfkB"/>
    <property type="match status" value="1"/>
</dbReference>
<evidence type="ECO:0000256" key="3">
    <source>
        <dbReference type="ARBA" id="ARBA00022741"/>
    </source>
</evidence>
<dbReference type="CDD" id="cd01166">
    <property type="entry name" value="KdgK"/>
    <property type="match status" value="1"/>
</dbReference>
<keyword evidence="2" id="KW-0808">Transferase</keyword>
<dbReference type="InterPro" id="IPR029056">
    <property type="entry name" value="Ribokinase-like"/>
</dbReference>
<sequence length="335" mass="36359">MDIVTFGEAMTMFVAEEVGDLHNVALFSKRLAGAEANAAIGFARLGLRSGWASKVGADAFGTFVQHKLASEHVNLDHVQIDSERPTGFQLKSKVISGDPQVQYFRRGSAASQMSIADLDATYFSSARHLHMTGIPLALSDHNRVFAQHVIQQMRAHHRSISFDPNLRPALWSSHTEMIETINHFAIQADIVLPGIEEGQILTGSSVPEEIAEFYLQQGVKVVVVKLGPAGAYYRTQEQSGTVSGFIVEQVIDTVGAGDGFAVGTVSGWLAGLTIEEAITRGCAIGALAVQSIGDHEGYPSENELQYMIEHHPRYPATDIVVEDVTRYDPSLEGVK</sequence>
<dbReference type="PANTHER" id="PTHR43085:SF1">
    <property type="entry name" value="PSEUDOURIDINE KINASE-RELATED"/>
    <property type="match status" value="1"/>
</dbReference>
<keyword evidence="5" id="KW-0067">ATP-binding</keyword>
<dbReference type="Proteomes" id="UP001220509">
    <property type="component" value="Chromosome"/>
</dbReference>
<evidence type="ECO:0000259" key="6">
    <source>
        <dbReference type="Pfam" id="PF00294"/>
    </source>
</evidence>
<keyword evidence="8" id="KW-1185">Reference proteome</keyword>
<evidence type="ECO:0000256" key="2">
    <source>
        <dbReference type="ARBA" id="ARBA00022679"/>
    </source>
</evidence>
<comment type="similarity">
    <text evidence="1">Belongs to the carbohydrate kinase PfkB family.</text>
</comment>
<protein>
    <submittedName>
        <fullName evidence="7">Sugar kinase</fullName>
    </submittedName>
</protein>
<evidence type="ECO:0000256" key="5">
    <source>
        <dbReference type="ARBA" id="ARBA00022840"/>
    </source>
</evidence>
<dbReference type="AlphaFoldDB" id="A0AAX3M6X0"/>
<name>A0AAX3M6X0_9BACL</name>
<dbReference type="InterPro" id="IPR050306">
    <property type="entry name" value="PfkB_Carbo_kinase"/>
</dbReference>
<feature type="domain" description="Carbohydrate kinase PfkB" evidence="6">
    <location>
        <begin position="2"/>
        <end position="298"/>
    </location>
</feature>